<gene>
    <name evidence="1" type="ORF">BV22DRAFT_880506</name>
</gene>
<dbReference type="EMBL" id="MU266696">
    <property type="protein sequence ID" value="KAH7919085.1"/>
    <property type="molecule type" value="Genomic_DNA"/>
</dbReference>
<evidence type="ECO:0000313" key="1">
    <source>
        <dbReference type="EMBL" id="KAH7919085.1"/>
    </source>
</evidence>
<dbReference type="Proteomes" id="UP000790709">
    <property type="component" value="Unassembled WGS sequence"/>
</dbReference>
<reference evidence="1" key="1">
    <citation type="journal article" date="2021" name="New Phytol.">
        <title>Evolutionary innovations through gain and loss of genes in the ectomycorrhizal Boletales.</title>
        <authorList>
            <person name="Wu G."/>
            <person name="Miyauchi S."/>
            <person name="Morin E."/>
            <person name="Kuo A."/>
            <person name="Drula E."/>
            <person name="Varga T."/>
            <person name="Kohler A."/>
            <person name="Feng B."/>
            <person name="Cao Y."/>
            <person name="Lipzen A."/>
            <person name="Daum C."/>
            <person name="Hundley H."/>
            <person name="Pangilinan J."/>
            <person name="Johnson J."/>
            <person name="Barry K."/>
            <person name="LaButti K."/>
            <person name="Ng V."/>
            <person name="Ahrendt S."/>
            <person name="Min B."/>
            <person name="Choi I.G."/>
            <person name="Park H."/>
            <person name="Plett J.M."/>
            <person name="Magnuson J."/>
            <person name="Spatafora J.W."/>
            <person name="Nagy L.G."/>
            <person name="Henrissat B."/>
            <person name="Grigoriev I.V."/>
            <person name="Yang Z.L."/>
            <person name="Xu J."/>
            <person name="Martin F.M."/>
        </authorList>
    </citation>
    <scope>NUCLEOTIDE SEQUENCE</scope>
    <source>
        <strain evidence="1">KUC20120723A-06</strain>
    </source>
</reference>
<organism evidence="1 2">
    <name type="scientific">Leucogyrophana mollusca</name>
    <dbReference type="NCBI Taxonomy" id="85980"/>
    <lineage>
        <taxon>Eukaryota</taxon>
        <taxon>Fungi</taxon>
        <taxon>Dikarya</taxon>
        <taxon>Basidiomycota</taxon>
        <taxon>Agaricomycotina</taxon>
        <taxon>Agaricomycetes</taxon>
        <taxon>Agaricomycetidae</taxon>
        <taxon>Boletales</taxon>
        <taxon>Boletales incertae sedis</taxon>
        <taxon>Leucogyrophana</taxon>
    </lineage>
</organism>
<accession>A0ACB8B0P4</accession>
<sequence length="167" mass="18149">MSSSTSLPKAITWCGGKLMDTEDVVDAKKLGGEVRVYECLWDRGSPCELWIPGDRTGLGWHMQDWHDVKLGDKQPTICLWQDGDGQGPCSQTLQKENVARHIATTHLSSAAVQCSNCGSELSRRDAFQRHIQTGRACEGATGIPVLRGALIDASTWEGKGGIRGRAN</sequence>
<protein>
    <submittedName>
        <fullName evidence="1">Uncharacterized protein</fullName>
    </submittedName>
</protein>
<keyword evidence="2" id="KW-1185">Reference proteome</keyword>
<evidence type="ECO:0000313" key="2">
    <source>
        <dbReference type="Proteomes" id="UP000790709"/>
    </source>
</evidence>
<name>A0ACB8B0P4_9AGAM</name>
<comment type="caution">
    <text evidence="1">The sequence shown here is derived from an EMBL/GenBank/DDBJ whole genome shotgun (WGS) entry which is preliminary data.</text>
</comment>
<proteinExistence type="predicted"/>